<name>A0AA88ASX1_FICCA</name>
<evidence type="ECO:0008006" key="5">
    <source>
        <dbReference type="Google" id="ProtNLM"/>
    </source>
</evidence>
<dbReference type="GO" id="GO:0005737">
    <property type="term" value="C:cytoplasm"/>
    <property type="evidence" value="ECO:0007669"/>
    <property type="project" value="TreeGrafter"/>
</dbReference>
<dbReference type="PANTHER" id="PTHR13620">
    <property type="entry name" value="3-5 EXONUCLEASE"/>
    <property type="match status" value="1"/>
</dbReference>
<gene>
    <name evidence="3" type="ORF">TIFTF001_021738</name>
</gene>
<sequence>MACSDDNNKEKFKTYDIEFYEHRIKTMVTANPQSVDQWISELYQIHKNKHQNKLFVGLDTEWNNPINESKLKNCDQHVTVLQLCTEDRCLILQLSHAKEISQSLVDFLKDKNVTFTGVGINQDAKKRSKDWGLKILLGKVMEMQKDVIESQWEASKGQVRMDGMDGRKVQANVDWTPPTKVSEARRPANAIQEGSAPSTLFEFQILMLRPVPRELS</sequence>
<dbReference type="InterPro" id="IPR051132">
    <property type="entry name" value="3-5_Exonuclease_domain"/>
</dbReference>
<organism evidence="3 4">
    <name type="scientific">Ficus carica</name>
    <name type="common">Common fig</name>
    <dbReference type="NCBI Taxonomy" id="3494"/>
    <lineage>
        <taxon>Eukaryota</taxon>
        <taxon>Viridiplantae</taxon>
        <taxon>Streptophyta</taxon>
        <taxon>Embryophyta</taxon>
        <taxon>Tracheophyta</taxon>
        <taxon>Spermatophyta</taxon>
        <taxon>Magnoliopsida</taxon>
        <taxon>eudicotyledons</taxon>
        <taxon>Gunneridae</taxon>
        <taxon>Pentapetalae</taxon>
        <taxon>rosids</taxon>
        <taxon>fabids</taxon>
        <taxon>Rosales</taxon>
        <taxon>Moraceae</taxon>
        <taxon>Ficeae</taxon>
        <taxon>Ficus</taxon>
    </lineage>
</organism>
<reference evidence="3" key="1">
    <citation type="submission" date="2023-07" db="EMBL/GenBank/DDBJ databases">
        <title>draft genome sequence of fig (Ficus carica).</title>
        <authorList>
            <person name="Takahashi T."/>
            <person name="Nishimura K."/>
        </authorList>
    </citation>
    <scope>NUCLEOTIDE SEQUENCE</scope>
</reference>
<accession>A0AA88ASX1</accession>
<keyword evidence="2" id="KW-0378">Hydrolase</keyword>
<evidence type="ECO:0000256" key="2">
    <source>
        <dbReference type="ARBA" id="ARBA00022801"/>
    </source>
</evidence>
<dbReference type="InterPro" id="IPR036397">
    <property type="entry name" value="RNaseH_sf"/>
</dbReference>
<evidence type="ECO:0000313" key="4">
    <source>
        <dbReference type="Proteomes" id="UP001187192"/>
    </source>
</evidence>
<comment type="caution">
    <text evidence="3">The sequence shown here is derived from an EMBL/GenBank/DDBJ whole genome shotgun (WGS) entry which is preliminary data.</text>
</comment>
<keyword evidence="4" id="KW-1185">Reference proteome</keyword>
<dbReference type="Proteomes" id="UP001187192">
    <property type="component" value="Unassembled WGS sequence"/>
</dbReference>
<evidence type="ECO:0000256" key="1">
    <source>
        <dbReference type="ARBA" id="ARBA00022722"/>
    </source>
</evidence>
<dbReference type="AlphaFoldDB" id="A0AA88ASX1"/>
<dbReference type="InterPro" id="IPR012337">
    <property type="entry name" value="RNaseH-like_sf"/>
</dbReference>
<dbReference type="PANTHER" id="PTHR13620:SF105">
    <property type="entry name" value="OS01G0737700 PROTEIN"/>
    <property type="match status" value="1"/>
</dbReference>
<dbReference type="Gene3D" id="3.30.420.10">
    <property type="entry name" value="Ribonuclease H-like superfamily/Ribonuclease H"/>
    <property type="match status" value="1"/>
</dbReference>
<dbReference type="SUPFAM" id="SSF53098">
    <property type="entry name" value="Ribonuclease H-like"/>
    <property type="match status" value="1"/>
</dbReference>
<dbReference type="GO" id="GO:0005634">
    <property type="term" value="C:nucleus"/>
    <property type="evidence" value="ECO:0007669"/>
    <property type="project" value="TreeGrafter"/>
</dbReference>
<proteinExistence type="predicted"/>
<evidence type="ECO:0000313" key="3">
    <source>
        <dbReference type="EMBL" id="GMN52588.1"/>
    </source>
</evidence>
<keyword evidence="1" id="KW-0540">Nuclease</keyword>
<protein>
    <recommendedName>
        <fullName evidence="5">3'-5' exonuclease domain-containing protein</fullName>
    </recommendedName>
</protein>
<dbReference type="GO" id="GO:0008408">
    <property type="term" value="F:3'-5' exonuclease activity"/>
    <property type="evidence" value="ECO:0007669"/>
    <property type="project" value="TreeGrafter"/>
</dbReference>
<dbReference type="EMBL" id="BTGU01000042">
    <property type="protein sequence ID" value="GMN52588.1"/>
    <property type="molecule type" value="Genomic_DNA"/>
</dbReference>
<dbReference type="GO" id="GO:0003676">
    <property type="term" value="F:nucleic acid binding"/>
    <property type="evidence" value="ECO:0007669"/>
    <property type="project" value="InterPro"/>
</dbReference>